<proteinExistence type="inferred from homology"/>
<dbReference type="SUPFAM" id="SSF53474">
    <property type="entry name" value="alpha/beta-Hydrolases"/>
    <property type="match status" value="1"/>
</dbReference>
<evidence type="ECO:0000256" key="4">
    <source>
        <dbReference type="ARBA" id="ARBA00022963"/>
    </source>
</evidence>
<feature type="domain" description="AB hydrolase-1" evidence="7">
    <location>
        <begin position="7"/>
        <end position="291"/>
    </location>
</feature>
<evidence type="ECO:0000313" key="8">
    <source>
        <dbReference type="EMBL" id="KAK9831388.1"/>
    </source>
</evidence>
<dbReference type="AlphaFoldDB" id="A0AAW1RCS5"/>
<reference evidence="8 9" key="1">
    <citation type="journal article" date="2024" name="Nat. Commun.">
        <title>Phylogenomics reveals the evolutionary origins of lichenization in chlorophyte algae.</title>
        <authorList>
            <person name="Puginier C."/>
            <person name="Libourel C."/>
            <person name="Otte J."/>
            <person name="Skaloud P."/>
            <person name="Haon M."/>
            <person name="Grisel S."/>
            <person name="Petersen M."/>
            <person name="Berrin J.G."/>
            <person name="Delaux P.M."/>
            <person name="Dal Grande F."/>
            <person name="Keller J."/>
        </authorList>
    </citation>
    <scope>NUCLEOTIDE SEQUENCE [LARGE SCALE GENOMIC DNA]</scope>
    <source>
        <strain evidence="8 9">SAG 245.80</strain>
    </source>
</reference>
<evidence type="ECO:0000259" key="7">
    <source>
        <dbReference type="Pfam" id="PF00561"/>
    </source>
</evidence>
<dbReference type="PANTHER" id="PTHR11005">
    <property type="entry name" value="LYSOSOMAL ACID LIPASE-RELATED"/>
    <property type="match status" value="1"/>
</dbReference>
<dbReference type="GO" id="GO:0016787">
    <property type="term" value="F:hydrolase activity"/>
    <property type="evidence" value="ECO:0007669"/>
    <property type="project" value="UniProtKB-KW"/>
</dbReference>
<dbReference type="Gene3D" id="3.40.50.1820">
    <property type="entry name" value="alpha/beta hydrolase"/>
    <property type="match status" value="1"/>
</dbReference>
<keyword evidence="4" id="KW-0442">Lipid degradation</keyword>
<dbReference type="InterPro" id="IPR029058">
    <property type="entry name" value="AB_hydrolase_fold"/>
</dbReference>
<evidence type="ECO:0000313" key="9">
    <source>
        <dbReference type="Proteomes" id="UP001445335"/>
    </source>
</evidence>
<dbReference type="Pfam" id="PF00561">
    <property type="entry name" value="Abhydrolase_1"/>
    <property type="match status" value="1"/>
</dbReference>
<protein>
    <recommendedName>
        <fullName evidence="7">AB hydrolase-1 domain-containing protein</fullName>
    </recommendedName>
</protein>
<dbReference type="FunFam" id="3.40.50.1820:FF:000057">
    <property type="entry name" value="Lipase"/>
    <property type="match status" value="1"/>
</dbReference>
<organism evidence="8 9">
    <name type="scientific">Elliptochloris bilobata</name>
    <dbReference type="NCBI Taxonomy" id="381761"/>
    <lineage>
        <taxon>Eukaryota</taxon>
        <taxon>Viridiplantae</taxon>
        <taxon>Chlorophyta</taxon>
        <taxon>core chlorophytes</taxon>
        <taxon>Trebouxiophyceae</taxon>
        <taxon>Trebouxiophyceae incertae sedis</taxon>
        <taxon>Elliptochloris clade</taxon>
        <taxon>Elliptochloris</taxon>
    </lineage>
</organism>
<keyword evidence="9" id="KW-1185">Reference proteome</keyword>
<name>A0AAW1RCS5_9CHLO</name>
<comment type="caution">
    <text evidence="8">The sequence shown here is derived from an EMBL/GenBank/DDBJ whole genome shotgun (WGS) entry which is preliminary data.</text>
</comment>
<keyword evidence="5" id="KW-0443">Lipid metabolism</keyword>
<evidence type="ECO:0000256" key="6">
    <source>
        <dbReference type="ARBA" id="ARBA00023180"/>
    </source>
</evidence>
<evidence type="ECO:0000256" key="3">
    <source>
        <dbReference type="ARBA" id="ARBA00022801"/>
    </source>
</evidence>
<accession>A0AAW1RCS5</accession>
<evidence type="ECO:0000256" key="1">
    <source>
        <dbReference type="ARBA" id="ARBA00010701"/>
    </source>
</evidence>
<dbReference type="Proteomes" id="UP001445335">
    <property type="component" value="Unassembled WGS sequence"/>
</dbReference>
<keyword evidence="6" id="KW-0325">Glycoprotein</keyword>
<evidence type="ECO:0000256" key="2">
    <source>
        <dbReference type="ARBA" id="ARBA00022729"/>
    </source>
</evidence>
<dbReference type="GO" id="GO:0016042">
    <property type="term" value="P:lipid catabolic process"/>
    <property type="evidence" value="ECO:0007669"/>
    <property type="project" value="UniProtKB-KW"/>
</dbReference>
<dbReference type="EMBL" id="JALJOU010000046">
    <property type="protein sequence ID" value="KAK9831388.1"/>
    <property type="molecule type" value="Genomic_DNA"/>
</dbReference>
<evidence type="ECO:0000256" key="5">
    <source>
        <dbReference type="ARBA" id="ARBA00023098"/>
    </source>
</evidence>
<comment type="similarity">
    <text evidence="1">Belongs to the AB hydrolase superfamily. Lipase family.</text>
</comment>
<dbReference type="InterPro" id="IPR000073">
    <property type="entry name" value="AB_hydrolase_1"/>
</dbReference>
<keyword evidence="2" id="KW-0732">Signal</keyword>
<sequence>MSLGFMLADAGFDVWMGNSRGNTYSQRHINLEISSDAFWSFSWDEMAAYDLPASIAHALAVSNASKLAYVGHSQGSTIGLAALASQPALAAKISVGVLMAPVMHLAHCSSVPLVLLAKTNSDTVARVLGVREFFPSQKAMSDLFGAACVTESLACVGTIASLLGCNWDNLDPERMPLFMSYMPSGTSMADMEHWAQFIRQPAPQFCRFDFGGECAGPLGHPKPCNTHAYGTLEPPLYDVAAIRTPLAFFSGGRDKVADAADVRALAAALAPGMVVAAHEEPSYEHMDFCWGQNAHALVYPRVLDVLRSYA</sequence>
<gene>
    <name evidence="8" type="ORF">WJX81_000112</name>
</gene>
<keyword evidence="3" id="KW-0378">Hydrolase</keyword>